<protein>
    <submittedName>
        <fullName evidence="9">MASE1 domain-containing protein</fullName>
    </submittedName>
</protein>
<feature type="transmembrane region" description="Helical" evidence="7">
    <location>
        <begin position="266"/>
        <end position="290"/>
    </location>
</feature>
<keyword evidence="3 7" id="KW-0812">Transmembrane</keyword>
<evidence type="ECO:0000256" key="2">
    <source>
        <dbReference type="ARBA" id="ARBA00022475"/>
    </source>
</evidence>
<evidence type="ECO:0000313" key="9">
    <source>
        <dbReference type="EMBL" id="GAA4625607.1"/>
    </source>
</evidence>
<evidence type="ECO:0000259" key="8">
    <source>
        <dbReference type="Pfam" id="PF05231"/>
    </source>
</evidence>
<dbReference type="InterPro" id="IPR007895">
    <property type="entry name" value="MASE1"/>
</dbReference>
<reference evidence="10" key="1">
    <citation type="journal article" date="2019" name="Int. J. Syst. Evol. Microbiol.">
        <title>The Global Catalogue of Microorganisms (GCM) 10K type strain sequencing project: providing services to taxonomists for standard genome sequencing and annotation.</title>
        <authorList>
            <consortium name="The Broad Institute Genomics Platform"/>
            <consortium name="The Broad Institute Genome Sequencing Center for Infectious Disease"/>
            <person name="Wu L."/>
            <person name="Ma J."/>
        </authorList>
    </citation>
    <scope>NUCLEOTIDE SEQUENCE [LARGE SCALE GENOMIC DNA]</scope>
    <source>
        <strain evidence="10">JCM 17939</strain>
    </source>
</reference>
<feature type="region of interest" description="Disordered" evidence="6">
    <location>
        <begin position="340"/>
        <end position="361"/>
    </location>
</feature>
<comment type="subcellular location">
    <subcellularLocation>
        <location evidence="1">Cell membrane</location>
        <topology evidence="1">Multi-pass membrane protein</topology>
    </subcellularLocation>
</comment>
<evidence type="ECO:0000256" key="3">
    <source>
        <dbReference type="ARBA" id="ARBA00022692"/>
    </source>
</evidence>
<feature type="transmembrane region" description="Helical" evidence="7">
    <location>
        <begin position="233"/>
        <end position="254"/>
    </location>
</feature>
<evidence type="ECO:0000256" key="4">
    <source>
        <dbReference type="ARBA" id="ARBA00022989"/>
    </source>
</evidence>
<feature type="transmembrane region" description="Helical" evidence="7">
    <location>
        <begin position="122"/>
        <end position="149"/>
    </location>
</feature>
<dbReference type="Pfam" id="PF05231">
    <property type="entry name" value="MASE1"/>
    <property type="match status" value="1"/>
</dbReference>
<dbReference type="Proteomes" id="UP001501442">
    <property type="component" value="Unassembled WGS sequence"/>
</dbReference>
<evidence type="ECO:0000256" key="5">
    <source>
        <dbReference type="ARBA" id="ARBA00023136"/>
    </source>
</evidence>
<sequence length="361" mass="38156">MTAVAGIGSGRLRQAACAGSWILVTAALYYGTARLGLLLALVHEQVTPLWLPTGVAVCCLMMLGLRTWPGIALAAFAVNAAIGPTLPAVLMITAGNTLAPVCSFLLLRRVGFRCEMDRLRDALALIFLGAFTGMLVSATVGAMALALAGAVPAQRLLSTLAVWWTGDTMGVLVVVPLVMAVRHTGLPRFGAARWAEAAALVAGTLGVAVFVTQVSFHLLFLVFPFLIWAAFRFGHLGAASCVLIVSVSATFAAVHKADPFVAGGLLRAMVNLQLFNGTVALTTFLLAAVITERDLARQDLEHVAEHLTSMAAELERGQLTLKTMVLDVLRARHGAVARALRTDRESGRGVDDPTARGRRRA</sequence>
<keyword evidence="4 7" id="KW-1133">Transmembrane helix</keyword>
<proteinExistence type="predicted"/>
<feature type="transmembrane region" description="Helical" evidence="7">
    <location>
        <begin position="194"/>
        <end position="227"/>
    </location>
</feature>
<comment type="caution">
    <text evidence="9">The sequence shown here is derived from an EMBL/GenBank/DDBJ whole genome shotgun (WGS) entry which is preliminary data.</text>
</comment>
<keyword evidence="5 7" id="KW-0472">Membrane</keyword>
<feature type="transmembrane region" description="Helical" evidence="7">
    <location>
        <begin position="20"/>
        <end position="42"/>
    </location>
</feature>
<keyword evidence="10" id="KW-1185">Reference proteome</keyword>
<feature type="transmembrane region" description="Helical" evidence="7">
    <location>
        <begin position="161"/>
        <end position="182"/>
    </location>
</feature>
<evidence type="ECO:0000256" key="7">
    <source>
        <dbReference type="SAM" id="Phobius"/>
    </source>
</evidence>
<organism evidence="9 10">
    <name type="scientific">Actinoallomurus vinaceus</name>
    <dbReference type="NCBI Taxonomy" id="1080074"/>
    <lineage>
        <taxon>Bacteria</taxon>
        <taxon>Bacillati</taxon>
        <taxon>Actinomycetota</taxon>
        <taxon>Actinomycetes</taxon>
        <taxon>Streptosporangiales</taxon>
        <taxon>Thermomonosporaceae</taxon>
        <taxon>Actinoallomurus</taxon>
    </lineage>
</organism>
<dbReference type="EMBL" id="BAABHK010000003">
    <property type="protein sequence ID" value="GAA4625607.1"/>
    <property type="molecule type" value="Genomic_DNA"/>
</dbReference>
<evidence type="ECO:0000313" key="10">
    <source>
        <dbReference type="Proteomes" id="UP001501442"/>
    </source>
</evidence>
<gene>
    <name evidence="9" type="ORF">GCM10023196_030450</name>
</gene>
<evidence type="ECO:0000256" key="6">
    <source>
        <dbReference type="SAM" id="MobiDB-lite"/>
    </source>
</evidence>
<feature type="transmembrane region" description="Helical" evidence="7">
    <location>
        <begin position="49"/>
        <end position="68"/>
    </location>
</feature>
<feature type="domain" description="MASE1" evidence="8">
    <location>
        <begin position="24"/>
        <end position="293"/>
    </location>
</feature>
<name>A0ABP8U972_9ACTN</name>
<accession>A0ABP8U972</accession>
<feature type="compositionally biased region" description="Basic and acidic residues" evidence="6">
    <location>
        <begin position="340"/>
        <end position="355"/>
    </location>
</feature>
<evidence type="ECO:0000256" key="1">
    <source>
        <dbReference type="ARBA" id="ARBA00004651"/>
    </source>
</evidence>
<dbReference type="RefSeq" id="WP_345431410.1">
    <property type="nucleotide sequence ID" value="NZ_BAABHK010000003.1"/>
</dbReference>
<keyword evidence="2" id="KW-1003">Cell membrane</keyword>